<feature type="transmembrane region" description="Helical" evidence="1">
    <location>
        <begin position="30"/>
        <end position="53"/>
    </location>
</feature>
<dbReference type="Pfam" id="PF06691">
    <property type="entry name" value="DUF1189"/>
    <property type="match status" value="1"/>
</dbReference>
<organism evidence="2 3">
    <name type="scientific">Candidatus Vogelbacteria bacterium CG10_big_fil_rev_8_21_14_0_10_51_16</name>
    <dbReference type="NCBI Taxonomy" id="1975045"/>
    <lineage>
        <taxon>Bacteria</taxon>
        <taxon>Candidatus Vogeliibacteriota</taxon>
    </lineage>
</organism>
<comment type="caution">
    <text evidence="2">The sequence shown here is derived from an EMBL/GenBank/DDBJ whole genome shotgun (WGS) entry which is preliminary data.</text>
</comment>
<sequence length="285" mass="31230">MENLLQKFKNSIYGPQFYTVLNDKPLGFSLGYYAGFFGLLILVGTIVASFLVIPKLIVFVDRAGEEISMLYPEELVVTIKDGEVSTNMEEPVLIPFTSAFEEVLRDREAGERSMNFGTTTPYLIAIDTRENGVTEGEYVALVTITKNTIIYPSQSGGFTIDPIPPDAHGVITKPLVDHALAALGRWANFIPVGFVLVALLAGIVYAVFHLLYLLLASLLLMLVLAAKGLPVEYARAYQIGLHALTGPILVKLALFPLLPNIPFLFTLLLLAFAWVNISAPQRAVE</sequence>
<name>A0A2H0RGT6_9BACT</name>
<evidence type="ECO:0000313" key="2">
    <source>
        <dbReference type="EMBL" id="PIR45005.1"/>
    </source>
</evidence>
<feature type="transmembrane region" description="Helical" evidence="1">
    <location>
        <begin position="211"/>
        <end position="229"/>
    </location>
</feature>
<evidence type="ECO:0000256" key="1">
    <source>
        <dbReference type="SAM" id="Phobius"/>
    </source>
</evidence>
<dbReference type="EMBL" id="PCYI01000011">
    <property type="protein sequence ID" value="PIR45005.1"/>
    <property type="molecule type" value="Genomic_DNA"/>
</dbReference>
<accession>A0A2H0RGT6</accession>
<evidence type="ECO:0008006" key="4">
    <source>
        <dbReference type="Google" id="ProtNLM"/>
    </source>
</evidence>
<dbReference type="Proteomes" id="UP000228767">
    <property type="component" value="Unassembled WGS sequence"/>
</dbReference>
<keyword evidence="1" id="KW-0812">Transmembrane</keyword>
<reference evidence="2 3" key="1">
    <citation type="submission" date="2017-09" db="EMBL/GenBank/DDBJ databases">
        <title>Depth-based differentiation of microbial function through sediment-hosted aquifers and enrichment of novel symbionts in the deep terrestrial subsurface.</title>
        <authorList>
            <person name="Probst A.J."/>
            <person name="Ladd B."/>
            <person name="Jarett J.K."/>
            <person name="Geller-Mcgrath D.E."/>
            <person name="Sieber C.M."/>
            <person name="Emerson J.B."/>
            <person name="Anantharaman K."/>
            <person name="Thomas B.C."/>
            <person name="Malmstrom R."/>
            <person name="Stieglmeier M."/>
            <person name="Klingl A."/>
            <person name="Woyke T."/>
            <person name="Ryan C.M."/>
            <person name="Banfield J.F."/>
        </authorList>
    </citation>
    <scope>NUCLEOTIDE SEQUENCE [LARGE SCALE GENOMIC DNA]</scope>
    <source>
        <strain evidence="2">CG10_big_fil_rev_8_21_14_0_10_51_16</strain>
    </source>
</reference>
<dbReference type="AlphaFoldDB" id="A0A2H0RGT6"/>
<feature type="transmembrane region" description="Helical" evidence="1">
    <location>
        <begin position="261"/>
        <end position="279"/>
    </location>
</feature>
<dbReference type="InterPro" id="IPR009574">
    <property type="entry name" value="DUF1189"/>
</dbReference>
<protein>
    <recommendedName>
        <fullName evidence="4">DUF1189 domain-containing protein</fullName>
    </recommendedName>
</protein>
<gene>
    <name evidence="2" type="ORF">COV10_01735</name>
</gene>
<keyword evidence="1" id="KW-0472">Membrane</keyword>
<feature type="transmembrane region" description="Helical" evidence="1">
    <location>
        <begin position="186"/>
        <end position="205"/>
    </location>
</feature>
<keyword evidence="1" id="KW-1133">Transmembrane helix</keyword>
<proteinExistence type="predicted"/>
<evidence type="ECO:0000313" key="3">
    <source>
        <dbReference type="Proteomes" id="UP000228767"/>
    </source>
</evidence>